<evidence type="ECO:0000256" key="1">
    <source>
        <dbReference type="ARBA" id="ARBA00022729"/>
    </source>
</evidence>
<dbReference type="Proteomes" id="UP001385951">
    <property type="component" value="Unassembled WGS sequence"/>
</dbReference>
<proteinExistence type="predicted"/>
<keyword evidence="5" id="KW-1185">Reference proteome</keyword>
<evidence type="ECO:0000256" key="2">
    <source>
        <dbReference type="SAM" id="SignalP"/>
    </source>
</evidence>
<evidence type="ECO:0000313" key="5">
    <source>
        <dbReference type="Proteomes" id="UP001385951"/>
    </source>
</evidence>
<keyword evidence="1 2" id="KW-0732">Signal</keyword>
<organism evidence="4 5">
    <name type="scientific">Cerrena zonata</name>
    <dbReference type="NCBI Taxonomy" id="2478898"/>
    <lineage>
        <taxon>Eukaryota</taxon>
        <taxon>Fungi</taxon>
        <taxon>Dikarya</taxon>
        <taxon>Basidiomycota</taxon>
        <taxon>Agaricomycotina</taxon>
        <taxon>Agaricomycetes</taxon>
        <taxon>Polyporales</taxon>
        <taxon>Cerrenaceae</taxon>
        <taxon>Cerrena</taxon>
    </lineage>
</organism>
<dbReference type="Pfam" id="PF10342">
    <property type="entry name" value="Kre9_KNH"/>
    <property type="match status" value="1"/>
</dbReference>
<gene>
    <name evidence="4" type="ORF">QCA50_019274</name>
</gene>
<dbReference type="AlphaFoldDB" id="A0AAW0FCJ8"/>
<reference evidence="4 5" key="1">
    <citation type="submission" date="2022-09" db="EMBL/GenBank/DDBJ databases">
        <authorList>
            <person name="Palmer J.M."/>
        </authorList>
    </citation>
    <scope>NUCLEOTIDE SEQUENCE [LARGE SCALE GENOMIC DNA]</scope>
    <source>
        <strain evidence="4 5">DSM 7382</strain>
    </source>
</reference>
<feature type="signal peptide" evidence="2">
    <location>
        <begin position="1"/>
        <end position="24"/>
    </location>
</feature>
<accession>A0AAW0FCJ8</accession>
<feature type="chain" id="PRO_5043990395" description="Yeast cell wall synthesis Kre9/Knh1-like N-terminal domain-containing protein" evidence="2">
    <location>
        <begin position="25"/>
        <end position="129"/>
    </location>
</feature>
<dbReference type="InterPro" id="IPR018466">
    <property type="entry name" value="Kre9/Knh1-like_N"/>
</dbReference>
<name>A0AAW0FCJ8_9APHY</name>
<protein>
    <recommendedName>
        <fullName evidence="3">Yeast cell wall synthesis Kre9/Knh1-like N-terminal domain-containing protein</fullName>
    </recommendedName>
</protein>
<comment type="caution">
    <text evidence="4">The sequence shown here is derived from an EMBL/GenBank/DDBJ whole genome shotgun (WGS) entry which is preliminary data.</text>
</comment>
<feature type="domain" description="Yeast cell wall synthesis Kre9/Knh1-like N-terminal" evidence="3">
    <location>
        <begin position="40"/>
        <end position="128"/>
    </location>
</feature>
<evidence type="ECO:0000313" key="4">
    <source>
        <dbReference type="EMBL" id="KAK7677722.1"/>
    </source>
</evidence>
<sequence>MMMKFTPAALFVLFVTLLSTLVSALPILESRDVFVPPITSPDALTIWSVGSKQNVTWDTSNPPAQITNGNGTIYLAKGGLIQLDTPLADKFSILNGIQEVTVPDVEPGVDYAVVLFGDSGNFSPEFSIV</sequence>
<dbReference type="EMBL" id="JASBNA010000083">
    <property type="protein sequence ID" value="KAK7677722.1"/>
    <property type="molecule type" value="Genomic_DNA"/>
</dbReference>
<evidence type="ECO:0000259" key="3">
    <source>
        <dbReference type="Pfam" id="PF10342"/>
    </source>
</evidence>